<dbReference type="InterPro" id="IPR050743">
    <property type="entry name" value="2-oxoacid_DH_E2_comp"/>
</dbReference>
<dbReference type="SUPFAM" id="SSF51230">
    <property type="entry name" value="Single hybrid motif"/>
    <property type="match status" value="1"/>
</dbReference>
<dbReference type="AlphaFoldDB" id="A0A974BM36"/>
<keyword evidence="3 6" id="KW-0808">Transferase</keyword>
<organism evidence="9 10">
    <name type="scientific">Sedimentibacter hydroxybenzoicus DSM 7310</name>
    <dbReference type="NCBI Taxonomy" id="1123245"/>
    <lineage>
        <taxon>Bacteria</taxon>
        <taxon>Bacillati</taxon>
        <taxon>Bacillota</taxon>
        <taxon>Tissierellia</taxon>
        <taxon>Sedimentibacter</taxon>
    </lineage>
</organism>
<comment type="similarity">
    <text evidence="2 6">Belongs to the 2-oxoacid dehydrogenase family.</text>
</comment>
<sequence length="433" mass="47664">MANILVMPKLGLTMSEGVISNWRKQEGDIIKKGEILFDIETDKLTNEYEAINEGVLRKILVSSGTVPVLAPVAIIGDEDEDITELLNQTGAEEVEKTELKKDNNAKPSTAAAVTGGRVKASPRAKKIATELGVDINLIKGTGPDGSITENDIKNYSEQEKENKKKASPTALLVAYNLGVDISKIDKDARIMKDDVIKFKLSEELQRFADPQEFRKPMSAMRRIIAKRMLESMQISPTVTFNIKVDITAMKQFREEIKETAKISYNDILVKVLSRILLEFPLLNSSVEENDIIIRNYVNIGVAVALPEGLLVPVVKYANVKGLKEISEEIKTMAEKARNNELSPDELTGGTFTISNLGMYGIESFAPIVNQPEVAILGVNSIKEEAVVVNGELKIKPMMNLSLTADHRVVDGAVAAEFLAKLKDYVEKPGLLLL</sequence>
<evidence type="ECO:0000256" key="6">
    <source>
        <dbReference type="RuleBase" id="RU003423"/>
    </source>
</evidence>
<proteinExistence type="inferred from homology"/>
<dbReference type="Pfam" id="PF02817">
    <property type="entry name" value="E3_binding"/>
    <property type="match status" value="1"/>
</dbReference>
<dbReference type="Gene3D" id="3.30.559.10">
    <property type="entry name" value="Chloramphenicol acetyltransferase-like domain"/>
    <property type="match status" value="1"/>
</dbReference>
<dbReference type="RefSeq" id="WP_179239059.1">
    <property type="nucleotide sequence ID" value="NZ_JACBNQ010000020.1"/>
</dbReference>
<dbReference type="Gene3D" id="2.40.50.100">
    <property type="match status" value="1"/>
</dbReference>
<dbReference type="CDD" id="cd06849">
    <property type="entry name" value="lipoyl_domain"/>
    <property type="match status" value="1"/>
</dbReference>
<evidence type="ECO:0000256" key="4">
    <source>
        <dbReference type="ARBA" id="ARBA00022823"/>
    </source>
</evidence>
<dbReference type="InterPro" id="IPR023213">
    <property type="entry name" value="CAT-like_dom_sf"/>
</dbReference>
<dbReference type="EC" id="2.3.1.-" evidence="6"/>
<keyword evidence="4 6" id="KW-0450">Lipoyl</keyword>
<comment type="caution">
    <text evidence="9">The sequence shown here is derived from an EMBL/GenBank/DDBJ whole genome shotgun (WGS) entry which is preliminary data.</text>
</comment>
<evidence type="ECO:0000313" key="10">
    <source>
        <dbReference type="Proteomes" id="UP000611629"/>
    </source>
</evidence>
<dbReference type="EMBL" id="JACBNQ010000020">
    <property type="protein sequence ID" value="NYB75356.1"/>
    <property type="molecule type" value="Genomic_DNA"/>
</dbReference>
<dbReference type="Pfam" id="PF00364">
    <property type="entry name" value="Biotin_lipoyl"/>
    <property type="match status" value="1"/>
</dbReference>
<evidence type="ECO:0000256" key="5">
    <source>
        <dbReference type="ARBA" id="ARBA00023315"/>
    </source>
</evidence>
<dbReference type="PANTHER" id="PTHR43178">
    <property type="entry name" value="DIHYDROLIPOAMIDE ACETYLTRANSFERASE COMPONENT OF PYRUVATE DEHYDROGENASE COMPLEX"/>
    <property type="match status" value="1"/>
</dbReference>
<dbReference type="GO" id="GO:0005737">
    <property type="term" value="C:cytoplasm"/>
    <property type="evidence" value="ECO:0007669"/>
    <property type="project" value="TreeGrafter"/>
</dbReference>
<dbReference type="PANTHER" id="PTHR43178:SF5">
    <property type="entry name" value="LIPOAMIDE ACYLTRANSFERASE COMPONENT OF BRANCHED-CHAIN ALPHA-KETO ACID DEHYDROGENASE COMPLEX, MITOCHONDRIAL"/>
    <property type="match status" value="1"/>
</dbReference>
<evidence type="ECO:0000313" key="9">
    <source>
        <dbReference type="EMBL" id="NYB75356.1"/>
    </source>
</evidence>
<dbReference type="PROSITE" id="PS51826">
    <property type="entry name" value="PSBD"/>
    <property type="match status" value="1"/>
</dbReference>
<protein>
    <recommendedName>
        <fullName evidence="6">Dihydrolipoamide acetyltransferase component of pyruvate dehydrogenase complex</fullName>
        <ecNumber evidence="6">2.3.1.-</ecNumber>
    </recommendedName>
</protein>
<evidence type="ECO:0000256" key="2">
    <source>
        <dbReference type="ARBA" id="ARBA00007317"/>
    </source>
</evidence>
<dbReference type="GO" id="GO:0016407">
    <property type="term" value="F:acetyltransferase activity"/>
    <property type="evidence" value="ECO:0007669"/>
    <property type="project" value="TreeGrafter"/>
</dbReference>
<evidence type="ECO:0000256" key="3">
    <source>
        <dbReference type="ARBA" id="ARBA00022679"/>
    </source>
</evidence>
<comment type="cofactor">
    <cofactor evidence="1 6">
        <name>(R)-lipoate</name>
        <dbReference type="ChEBI" id="CHEBI:83088"/>
    </cofactor>
</comment>
<feature type="domain" description="Lipoyl-binding" evidence="7">
    <location>
        <begin position="2"/>
        <end position="76"/>
    </location>
</feature>
<evidence type="ECO:0000259" key="8">
    <source>
        <dbReference type="PROSITE" id="PS51826"/>
    </source>
</evidence>
<evidence type="ECO:0000256" key="1">
    <source>
        <dbReference type="ARBA" id="ARBA00001938"/>
    </source>
</evidence>
<dbReference type="InterPro" id="IPR001078">
    <property type="entry name" value="2-oxoacid_DH_actylTfrase"/>
</dbReference>
<dbReference type="SUPFAM" id="SSF47005">
    <property type="entry name" value="Peripheral subunit-binding domain of 2-oxo acid dehydrogenase complex"/>
    <property type="match status" value="1"/>
</dbReference>
<dbReference type="Proteomes" id="UP000611629">
    <property type="component" value="Unassembled WGS sequence"/>
</dbReference>
<dbReference type="InterPro" id="IPR011053">
    <property type="entry name" value="Single_hybrid_motif"/>
</dbReference>
<reference evidence="9" key="1">
    <citation type="submission" date="2020-07" db="EMBL/GenBank/DDBJ databases">
        <title>Genomic analysis of a strain of Sedimentibacter Hydroxybenzoicus DSM7310.</title>
        <authorList>
            <person name="Ma S."/>
        </authorList>
    </citation>
    <scope>NUCLEOTIDE SEQUENCE</scope>
    <source>
        <strain evidence="9">DSM 7310</strain>
    </source>
</reference>
<dbReference type="Pfam" id="PF00198">
    <property type="entry name" value="2-oxoacid_dh"/>
    <property type="match status" value="1"/>
</dbReference>
<dbReference type="FunFam" id="3.30.559.10:FF:000007">
    <property type="entry name" value="Dihydrolipoamide acetyltransferase component of pyruvate dehydrogenase complex"/>
    <property type="match status" value="1"/>
</dbReference>
<dbReference type="PROSITE" id="PS50968">
    <property type="entry name" value="BIOTINYL_LIPOYL"/>
    <property type="match status" value="1"/>
</dbReference>
<keyword evidence="10" id="KW-1185">Reference proteome</keyword>
<dbReference type="InterPro" id="IPR036625">
    <property type="entry name" value="E3-bd_dom_sf"/>
</dbReference>
<dbReference type="SUPFAM" id="SSF52777">
    <property type="entry name" value="CoA-dependent acyltransferases"/>
    <property type="match status" value="1"/>
</dbReference>
<evidence type="ECO:0000259" key="7">
    <source>
        <dbReference type="PROSITE" id="PS50968"/>
    </source>
</evidence>
<keyword evidence="5 6" id="KW-0012">Acyltransferase</keyword>
<name>A0A974BM36_SEDHY</name>
<gene>
    <name evidence="9" type="ORF">HZF24_14505</name>
</gene>
<dbReference type="InterPro" id="IPR004167">
    <property type="entry name" value="PSBD"/>
</dbReference>
<accession>A0A974BM36</accession>
<dbReference type="Gene3D" id="4.10.320.10">
    <property type="entry name" value="E3-binding domain"/>
    <property type="match status" value="1"/>
</dbReference>
<dbReference type="GO" id="GO:0031405">
    <property type="term" value="F:lipoic acid binding"/>
    <property type="evidence" value="ECO:0007669"/>
    <property type="project" value="TreeGrafter"/>
</dbReference>
<feature type="domain" description="Peripheral subunit-binding (PSBD)" evidence="8">
    <location>
        <begin position="119"/>
        <end position="156"/>
    </location>
</feature>
<dbReference type="InterPro" id="IPR000089">
    <property type="entry name" value="Biotin_lipoyl"/>
</dbReference>